<comment type="caution">
    <text evidence="2">The sequence shown here is derived from an EMBL/GenBank/DDBJ whole genome shotgun (WGS) entry which is preliminary data.</text>
</comment>
<dbReference type="Pfam" id="PF03205">
    <property type="entry name" value="MobB"/>
    <property type="match status" value="1"/>
</dbReference>
<dbReference type="EMBL" id="QKRB01000063">
    <property type="protein sequence ID" value="PZD92934.1"/>
    <property type="molecule type" value="Genomic_DNA"/>
</dbReference>
<evidence type="ECO:0000259" key="1">
    <source>
        <dbReference type="Pfam" id="PF03205"/>
    </source>
</evidence>
<dbReference type="CDD" id="cd03116">
    <property type="entry name" value="MobB"/>
    <property type="match status" value="1"/>
</dbReference>
<dbReference type="GO" id="GO:0005525">
    <property type="term" value="F:GTP binding"/>
    <property type="evidence" value="ECO:0007669"/>
    <property type="project" value="InterPro"/>
</dbReference>
<organism evidence="2 3">
    <name type="scientific">Paenibacillus sambharensis</name>
    <dbReference type="NCBI Taxonomy" id="1803190"/>
    <lineage>
        <taxon>Bacteria</taxon>
        <taxon>Bacillati</taxon>
        <taxon>Bacillota</taxon>
        <taxon>Bacilli</taxon>
        <taxon>Bacillales</taxon>
        <taxon>Paenibacillaceae</taxon>
        <taxon>Paenibacillus</taxon>
    </lineage>
</organism>
<dbReference type="PANTHER" id="PTHR40072">
    <property type="entry name" value="MOLYBDOPTERIN-GUANINE DINUCLEOTIDE BIOSYNTHESIS ADAPTER PROTEIN-RELATED"/>
    <property type="match status" value="1"/>
</dbReference>
<gene>
    <name evidence="2" type="primary">mobB</name>
    <name evidence="2" type="ORF">DNH61_25935</name>
</gene>
<sequence>MPQPALHPPVIQIVGYKNSGKTTLLCRLVERLKADRLTVGTVKHDAHDFTMDQPGTDTWQHQQAGADLTAISSSRRTAWLMNRPAELQELLAGMHGVDLVLAEGFKTAPYPKLILLRQESDLELLQLANVTAAVQWPSFSAERIPASPGLPVFPIDGIEPLYRLVRTLAGI</sequence>
<dbReference type="Proteomes" id="UP000249522">
    <property type="component" value="Unassembled WGS sequence"/>
</dbReference>
<protein>
    <submittedName>
        <fullName evidence="2">Molybdopterin-guanine dinucleotide biosynthesis protein B</fullName>
    </submittedName>
</protein>
<reference evidence="2 3" key="1">
    <citation type="submission" date="2018-06" db="EMBL/GenBank/DDBJ databases">
        <title>Paenibacillus imtechensis sp. nov.</title>
        <authorList>
            <person name="Pinnaka A.K."/>
            <person name="Singh H."/>
            <person name="Kaur M."/>
        </authorList>
    </citation>
    <scope>NUCLEOTIDE SEQUENCE [LARGE SCALE GENOMIC DNA]</scope>
    <source>
        <strain evidence="2 3">SMB1</strain>
    </source>
</reference>
<name>A0A2W1LEW9_9BACL</name>
<dbReference type="InterPro" id="IPR027417">
    <property type="entry name" value="P-loop_NTPase"/>
</dbReference>
<dbReference type="RefSeq" id="WP_111149861.1">
    <property type="nucleotide sequence ID" value="NZ_QKRB01000063.1"/>
</dbReference>
<dbReference type="AlphaFoldDB" id="A0A2W1LEW9"/>
<dbReference type="SUPFAM" id="SSF52540">
    <property type="entry name" value="P-loop containing nucleoside triphosphate hydrolases"/>
    <property type="match status" value="1"/>
</dbReference>
<keyword evidence="3" id="KW-1185">Reference proteome</keyword>
<evidence type="ECO:0000313" key="3">
    <source>
        <dbReference type="Proteomes" id="UP000249522"/>
    </source>
</evidence>
<dbReference type="GO" id="GO:0006777">
    <property type="term" value="P:Mo-molybdopterin cofactor biosynthetic process"/>
    <property type="evidence" value="ECO:0007669"/>
    <property type="project" value="InterPro"/>
</dbReference>
<dbReference type="OrthoDB" id="9786803at2"/>
<dbReference type="InterPro" id="IPR004435">
    <property type="entry name" value="MobB_dom"/>
</dbReference>
<feature type="domain" description="Molybdopterin-guanine dinucleotide biosynthesis protein B (MobB)" evidence="1">
    <location>
        <begin position="10"/>
        <end position="134"/>
    </location>
</feature>
<evidence type="ECO:0000313" key="2">
    <source>
        <dbReference type="EMBL" id="PZD92934.1"/>
    </source>
</evidence>
<dbReference type="NCBIfam" id="TIGR00176">
    <property type="entry name" value="mobB"/>
    <property type="match status" value="1"/>
</dbReference>
<dbReference type="InterPro" id="IPR052539">
    <property type="entry name" value="MGD_biosynthesis_adapter"/>
</dbReference>
<proteinExistence type="predicted"/>
<dbReference type="PANTHER" id="PTHR40072:SF1">
    <property type="entry name" value="MOLYBDOPTERIN-GUANINE DINUCLEOTIDE BIOSYNTHESIS ADAPTER PROTEIN"/>
    <property type="match status" value="1"/>
</dbReference>
<accession>A0A2W1LEW9</accession>
<dbReference type="Gene3D" id="3.40.50.300">
    <property type="entry name" value="P-loop containing nucleotide triphosphate hydrolases"/>
    <property type="match status" value="1"/>
</dbReference>